<feature type="compositionally biased region" description="Basic residues" evidence="1">
    <location>
        <begin position="186"/>
        <end position="202"/>
    </location>
</feature>
<evidence type="ECO:0000313" key="3">
    <source>
        <dbReference type="Proteomes" id="UP000664534"/>
    </source>
</evidence>
<sequence length="680" mass="78511">MDIPVALSAPPYAVPEGRHMIPGKTYVATLPGHTRPAFVRKRPVDAGRPPLFLTQIFGSARRAYSVEVPREPSMFRRSRSDLYYDYATARYRPKFYVDHSHGRTITSIQQTCASCGKFRSARWQSRHPLIPGAASRPGLCGRCRDKHTSSEEERPRYHRRRRHRRHRDHTESIDDSYDTSRESRRAARRHRSYSRDYKRRSLARSPSRDNVRIVIANQAGDRIRPGREPTRSSSMEPVRVTRRTEVVDLPERPPRHRSVLRSSSRAEYVDRATQYIEDLDPPRCLPRPRTMSRVSYIEDVRQPRYCSRPRSLSHVSYVEELDRPKYRSRPRSVSRVSYIEDLDRPRSRRRARSSSQVRFVDEIEEPVSLSRKRRRVVYCDGAADTDKSEQRAGSRTPSDHRSSQGAAHGDGDAVLVDESITAHFDASRKTIEQDRAAEAAEKHFVPHRRPSSQFQQGIDPIPTRVFIHHHKQSSEPISHAPESDHDATPRPAFRHPQVIQSPDHVEEPPSHHSPYVDFEGARAYGRSYSPALEYGEPSRRRTFSGTATPHKERRERVRESDESSGSDDDDYPRPSPMSYRHVDAPEPPTPSSDLLVEMLQNASITPPSAQYQRGRPSQRRHYSDLETPSQPYPQRSYSSEDNDYGHTSYGNRRMHGETLYDGPSLREPEFKSNADYDWMT</sequence>
<feature type="compositionally biased region" description="Basic residues" evidence="1">
    <location>
        <begin position="156"/>
        <end position="167"/>
    </location>
</feature>
<feature type="compositionally biased region" description="Basic and acidic residues" evidence="1">
    <location>
        <begin position="435"/>
        <end position="444"/>
    </location>
</feature>
<feature type="compositionally biased region" description="Basic and acidic residues" evidence="1">
    <location>
        <begin position="384"/>
        <end position="402"/>
    </location>
</feature>
<feature type="region of interest" description="Disordered" evidence="1">
    <location>
        <begin position="380"/>
        <end position="411"/>
    </location>
</feature>
<feature type="compositionally biased region" description="Low complexity" evidence="1">
    <location>
        <begin position="628"/>
        <end position="639"/>
    </location>
</feature>
<dbReference type="AlphaFoldDB" id="A0A8H3IXQ6"/>
<gene>
    <name evidence="2" type="ORF">IMSHALPRED_000652</name>
</gene>
<dbReference type="Proteomes" id="UP000664534">
    <property type="component" value="Unassembled WGS sequence"/>
</dbReference>
<feature type="region of interest" description="Disordered" evidence="1">
    <location>
        <begin position="470"/>
        <end position="494"/>
    </location>
</feature>
<dbReference type="EMBL" id="CAJPDT010000105">
    <property type="protein sequence ID" value="CAF9938080.1"/>
    <property type="molecule type" value="Genomic_DNA"/>
</dbReference>
<feature type="compositionally biased region" description="Basic and acidic residues" evidence="1">
    <location>
        <begin position="168"/>
        <end position="185"/>
    </location>
</feature>
<evidence type="ECO:0000313" key="2">
    <source>
        <dbReference type="EMBL" id="CAF9938080.1"/>
    </source>
</evidence>
<name>A0A8H3IXQ6_9LECA</name>
<feature type="region of interest" description="Disordered" evidence="1">
    <location>
        <begin position="435"/>
        <end position="458"/>
    </location>
</feature>
<dbReference type="OrthoDB" id="5415512at2759"/>
<feature type="compositionally biased region" description="Basic and acidic residues" evidence="1">
    <location>
        <begin position="549"/>
        <end position="561"/>
    </location>
</feature>
<feature type="compositionally biased region" description="Basic and acidic residues" evidence="1">
    <location>
        <begin position="654"/>
        <end position="674"/>
    </location>
</feature>
<feature type="compositionally biased region" description="Basic and acidic residues" evidence="1">
    <location>
        <begin position="142"/>
        <end position="155"/>
    </location>
</feature>
<feature type="region of interest" description="Disordered" evidence="1">
    <location>
        <begin position="128"/>
        <end position="239"/>
    </location>
</feature>
<reference evidence="2" key="1">
    <citation type="submission" date="2021-03" db="EMBL/GenBank/DDBJ databases">
        <authorList>
            <person name="Tagirdzhanova G."/>
        </authorList>
    </citation>
    <scope>NUCLEOTIDE SEQUENCE</scope>
</reference>
<organism evidence="2 3">
    <name type="scientific">Imshaugia aleurites</name>
    <dbReference type="NCBI Taxonomy" id="172621"/>
    <lineage>
        <taxon>Eukaryota</taxon>
        <taxon>Fungi</taxon>
        <taxon>Dikarya</taxon>
        <taxon>Ascomycota</taxon>
        <taxon>Pezizomycotina</taxon>
        <taxon>Lecanoromycetes</taxon>
        <taxon>OSLEUM clade</taxon>
        <taxon>Lecanoromycetidae</taxon>
        <taxon>Lecanorales</taxon>
        <taxon>Lecanorineae</taxon>
        <taxon>Parmeliaceae</taxon>
        <taxon>Imshaugia</taxon>
    </lineage>
</organism>
<evidence type="ECO:0000256" key="1">
    <source>
        <dbReference type="SAM" id="MobiDB-lite"/>
    </source>
</evidence>
<protein>
    <submittedName>
        <fullName evidence="2">Uncharacterized protein</fullName>
    </submittedName>
</protein>
<feature type="region of interest" description="Disordered" evidence="1">
    <location>
        <begin position="530"/>
        <end position="680"/>
    </location>
</feature>
<accession>A0A8H3IXQ6</accession>
<feature type="compositionally biased region" description="Basic and acidic residues" evidence="1">
    <location>
        <begin position="221"/>
        <end position="230"/>
    </location>
</feature>
<keyword evidence="3" id="KW-1185">Reference proteome</keyword>
<proteinExistence type="predicted"/>
<feature type="compositionally biased region" description="Polar residues" evidence="1">
    <location>
        <begin position="600"/>
        <end position="611"/>
    </location>
</feature>
<comment type="caution">
    <text evidence="2">The sequence shown here is derived from an EMBL/GenBank/DDBJ whole genome shotgun (WGS) entry which is preliminary data.</text>
</comment>